<dbReference type="Gene3D" id="3.30.360.10">
    <property type="entry name" value="Dihydrodipicolinate Reductase, domain 2"/>
    <property type="match status" value="1"/>
</dbReference>
<dbReference type="SUPFAM" id="SSF55347">
    <property type="entry name" value="Glyceraldehyde-3-phosphate dehydrogenase-like, C-terminal domain"/>
    <property type="match status" value="1"/>
</dbReference>
<evidence type="ECO:0000313" key="8">
    <source>
        <dbReference type="EMBL" id="HGE78823.1"/>
    </source>
</evidence>
<sequence>MCETVQSYRVGLLGFGRVLRAFIEHYLKNKEYIAKNFGFELNFITIADSRSFIEGDFDISKVIIKKKEMGYVGDIVNDPIEKFLSTINEKQLDILIDGLPGSRCDPGISLPVLVEALKKGTNLICANKSPLVFRGDELFELAKQRDLYIGISATTAGALPSAGIINNELIGADIYQIRGILNGTSNYVLDKIMFSSMSKIQAIQEAIRIGIAEPDYRFDLEGIDTCYKTIILGLLLTGKCAELRTTYCRGIMDLDEEEIIRIAKEHKVVRLIGFLSINNGNPIVSVQPEVLEKDDPLYGVYGANKGITFRTRYMGDLTVIGGASGLVAIGATIMKDIINFHRTRKK</sequence>
<evidence type="ECO:0000256" key="2">
    <source>
        <dbReference type="ARBA" id="ARBA00013213"/>
    </source>
</evidence>
<dbReference type="InterPro" id="IPR001342">
    <property type="entry name" value="HDH_cat"/>
</dbReference>
<keyword evidence="6" id="KW-0812">Transmembrane</keyword>
<proteinExistence type="inferred from homology"/>
<dbReference type="FunFam" id="3.30.360.10:FF:000005">
    <property type="entry name" value="Homoserine dehydrogenase"/>
    <property type="match status" value="1"/>
</dbReference>
<reference evidence="8" key="1">
    <citation type="journal article" date="2020" name="mSystems">
        <title>Genome- and Community-Level Interaction Insights into Carbon Utilization and Element Cycling Functions of Hydrothermarchaeota in Hydrothermal Sediment.</title>
        <authorList>
            <person name="Zhou Z."/>
            <person name="Liu Y."/>
            <person name="Xu W."/>
            <person name="Pan J."/>
            <person name="Luo Z.H."/>
            <person name="Li M."/>
        </authorList>
    </citation>
    <scope>NUCLEOTIDE SEQUENCE [LARGE SCALE GENOMIC DNA]</scope>
    <source>
        <strain evidence="8">SpSt-961</strain>
    </source>
</reference>
<evidence type="ECO:0000256" key="3">
    <source>
        <dbReference type="ARBA" id="ARBA00023002"/>
    </source>
</evidence>
<evidence type="ECO:0000256" key="6">
    <source>
        <dbReference type="SAM" id="Phobius"/>
    </source>
</evidence>
<feature type="active site" description="Proton donor" evidence="4">
    <location>
        <position position="228"/>
    </location>
</feature>
<comment type="similarity">
    <text evidence="1">Belongs to the homoserine dehydrogenase family.</text>
</comment>
<feature type="domain" description="Homoserine dehydrogenase catalytic" evidence="7">
    <location>
        <begin position="164"/>
        <end position="338"/>
    </location>
</feature>
<evidence type="ECO:0000259" key="7">
    <source>
        <dbReference type="Pfam" id="PF00742"/>
    </source>
</evidence>
<dbReference type="EC" id="1.1.1.3" evidence="2"/>
<dbReference type="UniPathway" id="UPA00051">
    <property type="reaction ID" value="UER00465"/>
</dbReference>
<dbReference type="InterPro" id="IPR036291">
    <property type="entry name" value="NAD(P)-bd_dom_sf"/>
</dbReference>
<dbReference type="AlphaFoldDB" id="A0A7V3VUL1"/>
<keyword evidence="6" id="KW-1133">Transmembrane helix</keyword>
<feature type="transmembrane region" description="Helical" evidence="6">
    <location>
        <begin position="317"/>
        <end position="338"/>
    </location>
</feature>
<dbReference type="PANTHER" id="PTHR43331">
    <property type="entry name" value="HOMOSERINE DEHYDROGENASE"/>
    <property type="match status" value="1"/>
</dbReference>
<evidence type="ECO:0000256" key="5">
    <source>
        <dbReference type="PIRSR" id="PIRSR036497-2"/>
    </source>
</evidence>
<dbReference type="PANTHER" id="PTHR43331:SF1">
    <property type="entry name" value="HOMOSERINE DEHYDROGENASE"/>
    <property type="match status" value="1"/>
</dbReference>
<dbReference type="PIRSF" id="PIRSF036497">
    <property type="entry name" value="HDH_short"/>
    <property type="match status" value="1"/>
</dbReference>
<dbReference type="Gene3D" id="3.40.50.720">
    <property type="entry name" value="NAD(P)-binding Rossmann-like Domain"/>
    <property type="match status" value="1"/>
</dbReference>
<evidence type="ECO:0000256" key="1">
    <source>
        <dbReference type="ARBA" id="ARBA00006753"/>
    </source>
</evidence>
<dbReference type="GO" id="GO:0004412">
    <property type="term" value="F:homoserine dehydrogenase activity"/>
    <property type="evidence" value="ECO:0007669"/>
    <property type="project" value="UniProtKB-EC"/>
</dbReference>
<protein>
    <recommendedName>
        <fullName evidence="2">homoserine dehydrogenase</fullName>
        <ecNumber evidence="2">1.1.1.3</ecNumber>
    </recommendedName>
</protein>
<feature type="binding site" evidence="5">
    <location>
        <position position="213"/>
    </location>
    <ligand>
        <name>L-homoserine</name>
        <dbReference type="ChEBI" id="CHEBI:57476"/>
    </ligand>
</feature>
<name>A0A7V3VUL1_UNCW3</name>
<dbReference type="GO" id="GO:0009088">
    <property type="term" value="P:threonine biosynthetic process"/>
    <property type="evidence" value="ECO:0007669"/>
    <property type="project" value="UniProtKB-UniPathway"/>
</dbReference>
<dbReference type="SUPFAM" id="SSF51735">
    <property type="entry name" value="NAD(P)-binding Rossmann-fold domains"/>
    <property type="match status" value="1"/>
</dbReference>
<dbReference type="InterPro" id="IPR022697">
    <property type="entry name" value="HDH_short"/>
</dbReference>
<keyword evidence="3" id="KW-0560">Oxidoreductase</keyword>
<comment type="caution">
    <text evidence="8">The sequence shown here is derived from an EMBL/GenBank/DDBJ whole genome shotgun (WGS) entry which is preliminary data.</text>
</comment>
<evidence type="ECO:0000256" key="4">
    <source>
        <dbReference type="PIRSR" id="PIRSR036497-1"/>
    </source>
</evidence>
<dbReference type="UniPathway" id="UPA00050">
    <property type="reaction ID" value="UER00063"/>
</dbReference>
<organism evidence="8">
    <name type="scientific">candidate division WOR-3 bacterium</name>
    <dbReference type="NCBI Taxonomy" id="2052148"/>
    <lineage>
        <taxon>Bacteria</taxon>
        <taxon>Bacteria division WOR-3</taxon>
    </lineage>
</organism>
<dbReference type="EMBL" id="DTOZ01000184">
    <property type="protein sequence ID" value="HGE78823.1"/>
    <property type="molecule type" value="Genomic_DNA"/>
</dbReference>
<dbReference type="Pfam" id="PF00742">
    <property type="entry name" value="Homoserine_dh"/>
    <property type="match status" value="1"/>
</dbReference>
<accession>A0A7V3VUL1</accession>
<keyword evidence="5" id="KW-0521">NADP</keyword>
<feature type="binding site" evidence="5">
    <location>
        <position position="128"/>
    </location>
    <ligand>
        <name>NADPH</name>
        <dbReference type="ChEBI" id="CHEBI:57783"/>
    </ligand>
</feature>
<gene>
    <name evidence="8" type="ORF">ENX68_07505</name>
</gene>
<keyword evidence="6" id="KW-0472">Membrane</keyword>